<evidence type="ECO:0000256" key="1">
    <source>
        <dbReference type="ARBA" id="ARBA00023172"/>
    </source>
</evidence>
<proteinExistence type="predicted"/>
<keyword evidence="4" id="KW-1185">Reference proteome</keyword>
<dbReference type="SUPFAM" id="SSF56349">
    <property type="entry name" value="DNA breaking-rejoining enzymes"/>
    <property type="match status" value="1"/>
</dbReference>
<dbReference type="EMBL" id="BRZI01000001">
    <property type="protein sequence ID" value="GLD28195.1"/>
    <property type="molecule type" value="Genomic_DNA"/>
</dbReference>
<name>A0A9P3Q2P3_9MYCO</name>
<dbReference type="InterPro" id="IPR013762">
    <property type="entry name" value="Integrase-like_cat_sf"/>
</dbReference>
<keyword evidence="1" id="KW-0233">DNA recombination</keyword>
<reference evidence="3" key="1">
    <citation type="submission" date="2022-08" db="EMBL/GenBank/DDBJ databases">
        <title>Mycobacterium kiyosense sp. nov., scotochromogenic slow-glowing species isolated from respiratory specimens.</title>
        <authorList>
            <person name="Fukano H."/>
            <person name="Kazumi Y."/>
            <person name="Sakagami N."/>
            <person name="Ato M."/>
            <person name="Mitarai S."/>
            <person name="Hoshino Y."/>
        </authorList>
    </citation>
    <scope>NUCLEOTIDE SEQUENCE</scope>
    <source>
        <strain evidence="3">1413</strain>
        <strain evidence="2">SRL2020-028</strain>
    </source>
</reference>
<evidence type="ECO:0000313" key="2">
    <source>
        <dbReference type="EMBL" id="GLB81208.1"/>
    </source>
</evidence>
<dbReference type="Proteomes" id="UP001064782">
    <property type="component" value="Unassembled WGS sequence"/>
</dbReference>
<dbReference type="GO" id="GO:0006310">
    <property type="term" value="P:DNA recombination"/>
    <property type="evidence" value="ECO:0007669"/>
    <property type="project" value="UniProtKB-KW"/>
</dbReference>
<dbReference type="GO" id="GO:0015074">
    <property type="term" value="P:DNA integration"/>
    <property type="evidence" value="ECO:0007669"/>
    <property type="project" value="InterPro"/>
</dbReference>
<dbReference type="EMBL" id="BRXE01000002">
    <property type="protein sequence ID" value="GLB81208.1"/>
    <property type="molecule type" value="Genomic_DNA"/>
</dbReference>
<dbReference type="InterPro" id="IPR011010">
    <property type="entry name" value="DNA_brk_join_enz"/>
</dbReference>
<evidence type="ECO:0000313" key="4">
    <source>
        <dbReference type="Proteomes" id="UP001064782"/>
    </source>
</evidence>
<sequence>MANGGGEDISPPKFGSERTVYVPEELVQILAEHVRLHVPGDDPDRWMFTDRRGIPLHQNSADYL</sequence>
<comment type="caution">
    <text evidence="3">The sequence shown here is derived from an EMBL/GenBank/DDBJ whole genome shotgun (WGS) entry which is preliminary data.</text>
</comment>
<gene>
    <name evidence="3" type="ORF">Mkiyose1413_00780</name>
    <name evidence="2" type="ORF">SRL2020028_04640</name>
</gene>
<evidence type="ECO:0000313" key="3">
    <source>
        <dbReference type="EMBL" id="GLD28195.1"/>
    </source>
</evidence>
<dbReference type="AlphaFoldDB" id="A0A9P3Q2P3"/>
<accession>A0A9P3Q2P3</accession>
<dbReference type="Proteomes" id="UP001165663">
    <property type="component" value="Unassembled WGS sequence"/>
</dbReference>
<protein>
    <submittedName>
        <fullName evidence="3">Uncharacterized protein</fullName>
    </submittedName>
</protein>
<dbReference type="GO" id="GO:0003677">
    <property type="term" value="F:DNA binding"/>
    <property type="evidence" value="ECO:0007669"/>
    <property type="project" value="InterPro"/>
</dbReference>
<organism evidence="3 4">
    <name type="scientific">Mycobacterium kiyosense</name>
    <dbReference type="NCBI Taxonomy" id="2871094"/>
    <lineage>
        <taxon>Bacteria</taxon>
        <taxon>Bacillati</taxon>
        <taxon>Actinomycetota</taxon>
        <taxon>Actinomycetes</taxon>
        <taxon>Mycobacteriales</taxon>
        <taxon>Mycobacteriaceae</taxon>
        <taxon>Mycobacterium</taxon>
    </lineage>
</organism>
<dbReference type="Gene3D" id="1.10.443.10">
    <property type="entry name" value="Intergrase catalytic core"/>
    <property type="match status" value="1"/>
</dbReference>